<keyword evidence="2" id="KW-1185">Reference proteome</keyword>
<dbReference type="Proteomes" id="UP001358193">
    <property type="component" value="Segment"/>
</dbReference>
<dbReference type="EMBL" id="OR769223">
    <property type="protein sequence ID" value="WQJ53669.1"/>
    <property type="molecule type" value="Genomic_DNA"/>
</dbReference>
<proteinExistence type="predicted"/>
<evidence type="ECO:0000313" key="2">
    <source>
        <dbReference type="Proteomes" id="UP001358193"/>
    </source>
</evidence>
<protein>
    <submittedName>
        <fullName evidence="1">Uncharacterized protein</fullName>
    </submittedName>
</protein>
<reference evidence="1 2" key="1">
    <citation type="submission" date="2023-11" db="EMBL/GenBank/DDBJ databases">
        <authorList>
            <person name="Cook R."/>
            <person name="Crisci M."/>
            <person name="Pye H."/>
            <person name="Adriaenssens E."/>
            <person name="Santini J."/>
        </authorList>
    </citation>
    <scope>NUCLEOTIDE SEQUENCE [LARGE SCALE GENOMIC DNA]</scope>
    <source>
        <strain evidence="1">Lak_Megaphage_Sonny</strain>
    </source>
</reference>
<sequence>MEKLKLKPLEFEYIQYEDTLENLHAIKRFCKDQVTITLETCSIDDYWDVRLYDSYKDKFITLAISNYILKIDDNCFTVIDKKDISKFFQKTSE</sequence>
<organism evidence="1 2">
    <name type="scientific">phage Lak_Megaphage_Sonny</name>
    <dbReference type="NCBI Taxonomy" id="3109229"/>
    <lineage>
        <taxon>Viruses</taxon>
        <taxon>Duplodnaviria</taxon>
        <taxon>Heunggongvirae</taxon>
        <taxon>Uroviricota</taxon>
        <taxon>Caudoviricetes</taxon>
        <taxon>Caudoviricetes code 15 clade</taxon>
    </lineage>
</organism>
<name>A0ABZ0Z3Q0_9CAUD</name>
<accession>A0ABZ0Z3Q0</accession>
<evidence type="ECO:0000313" key="1">
    <source>
        <dbReference type="EMBL" id="WQJ53669.1"/>
    </source>
</evidence>